<dbReference type="Pfam" id="PF00588">
    <property type="entry name" value="SpoU_methylase"/>
    <property type="match status" value="1"/>
</dbReference>
<dbReference type="PANTHER" id="PTHR43453:SF1">
    <property type="entry name" value="TRNA_RRNA METHYLTRANSFERASE SPOU TYPE DOMAIN-CONTAINING PROTEIN"/>
    <property type="match status" value="1"/>
</dbReference>
<dbReference type="PANTHER" id="PTHR43453">
    <property type="entry name" value="RRNA METHYLASE-LIKE"/>
    <property type="match status" value="1"/>
</dbReference>
<evidence type="ECO:0000313" key="10">
    <source>
        <dbReference type="Proteomes" id="UP000183038"/>
    </source>
</evidence>
<dbReference type="InterPro" id="IPR029026">
    <property type="entry name" value="tRNA_m1G_MTases_N"/>
</dbReference>
<feature type="binding site" evidence="7">
    <location>
        <position position="109"/>
    </location>
    <ligand>
        <name>S-adenosyl-L-methionine</name>
        <dbReference type="ChEBI" id="CHEBI:59789"/>
    </ligand>
</feature>
<dbReference type="Gene3D" id="3.40.1280.10">
    <property type="match status" value="1"/>
</dbReference>
<dbReference type="SUPFAM" id="SSF75217">
    <property type="entry name" value="alpha/beta knot"/>
    <property type="match status" value="1"/>
</dbReference>
<keyword evidence="6 7" id="KW-0694">RNA-binding</keyword>
<evidence type="ECO:0000256" key="6">
    <source>
        <dbReference type="ARBA" id="ARBA00022884"/>
    </source>
</evidence>
<evidence type="ECO:0000259" key="8">
    <source>
        <dbReference type="Pfam" id="PF00588"/>
    </source>
</evidence>
<dbReference type="InterPro" id="IPR029028">
    <property type="entry name" value="Alpha/beta_knot_MTases"/>
</dbReference>
<feature type="binding site" evidence="7">
    <location>
        <position position="161"/>
    </location>
    <ligand>
        <name>S-adenosyl-L-methionine</name>
        <dbReference type="ChEBI" id="CHEBI:59789"/>
    </ligand>
</feature>
<sequence>MIDMELLNYLEEFISENRKERFTEILSQRTNYITVAVEDVYQMHNTSAVVRSCESFGVQTAHLIEGKYGKRLDEEIAMGAQKWVDIKRYQNSKEAIDTLKNKGYKIVATSPHADSSLLQDFKLNGKTALFFGTEKNGLSDYVLENSDASLKIPMVGFTESLNISVSAAIILQHLTTKLKSSNIDWQLTEDEFWERRLDWTKKSIKSIDDILERYKSDN</sequence>
<proteinExistence type="inferred from homology"/>
<evidence type="ECO:0000256" key="5">
    <source>
        <dbReference type="ARBA" id="ARBA00022694"/>
    </source>
</evidence>
<organism evidence="9 10">
    <name type="scientific">Maribacter dokdonensis</name>
    <dbReference type="NCBI Taxonomy" id="320912"/>
    <lineage>
        <taxon>Bacteria</taxon>
        <taxon>Pseudomonadati</taxon>
        <taxon>Bacteroidota</taxon>
        <taxon>Flavobacteriia</taxon>
        <taxon>Flavobacteriales</taxon>
        <taxon>Flavobacteriaceae</taxon>
        <taxon>Maribacter</taxon>
    </lineage>
</organism>
<dbReference type="HAMAP" id="MF_02060">
    <property type="entry name" value="tRNA_methyltr_TrmH"/>
    <property type="match status" value="1"/>
</dbReference>
<dbReference type="RefSeq" id="WP_074674200.1">
    <property type="nucleotide sequence ID" value="NZ_FNTB01000001.1"/>
</dbReference>
<comment type="caution">
    <text evidence="7">Lacks conserved residue(s) required for the propagation of feature annotation.</text>
</comment>
<keyword evidence="2 7" id="KW-0489">Methyltransferase</keyword>
<keyword evidence="5 7" id="KW-0819">tRNA processing</keyword>
<accession>A0A1H4TAI8</accession>
<feature type="domain" description="tRNA/rRNA methyltransferase SpoU type" evidence="8">
    <location>
        <begin position="33"/>
        <end position="171"/>
    </location>
</feature>
<evidence type="ECO:0000256" key="2">
    <source>
        <dbReference type="ARBA" id="ARBA00022603"/>
    </source>
</evidence>
<keyword evidence="1 7" id="KW-0820">tRNA-binding</keyword>
<gene>
    <name evidence="7" type="primary">trmH</name>
    <name evidence="9" type="ORF">SAMN05192540_3413</name>
</gene>
<dbReference type="EMBL" id="FNTB01000001">
    <property type="protein sequence ID" value="SEC53485.1"/>
    <property type="molecule type" value="Genomic_DNA"/>
</dbReference>
<keyword evidence="4 7" id="KW-0949">S-adenosyl-L-methionine</keyword>
<dbReference type="GO" id="GO:0000049">
    <property type="term" value="F:tRNA binding"/>
    <property type="evidence" value="ECO:0007669"/>
    <property type="project" value="UniProtKB-UniRule"/>
</dbReference>
<comment type="catalytic activity">
    <reaction evidence="7">
        <text>guanosine(18) in tRNA + S-adenosyl-L-methionine = 2'-O-methylguanosine(18) in tRNA + S-adenosyl-L-homocysteine + H(+)</text>
        <dbReference type="Rhea" id="RHEA:20077"/>
        <dbReference type="Rhea" id="RHEA-COMP:10190"/>
        <dbReference type="Rhea" id="RHEA-COMP:10192"/>
        <dbReference type="ChEBI" id="CHEBI:15378"/>
        <dbReference type="ChEBI" id="CHEBI:57856"/>
        <dbReference type="ChEBI" id="CHEBI:59789"/>
        <dbReference type="ChEBI" id="CHEBI:74269"/>
        <dbReference type="ChEBI" id="CHEBI:74445"/>
        <dbReference type="EC" id="2.1.1.34"/>
    </reaction>
</comment>
<dbReference type="AlphaFoldDB" id="A0A1H4TAI8"/>
<evidence type="ECO:0000256" key="3">
    <source>
        <dbReference type="ARBA" id="ARBA00022679"/>
    </source>
</evidence>
<dbReference type="InterPro" id="IPR001537">
    <property type="entry name" value="SpoU_MeTrfase"/>
</dbReference>
<comment type="similarity">
    <text evidence="7">Belongs to the class IV-like SAM-binding methyltransferase superfamily. RNA methyltransferase TrmH family.</text>
</comment>
<comment type="function">
    <text evidence="7">Catalyzes the 2'-O methylation of guanosine at position 18 in tRNA.</text>
</comment>
<dbReference type="CDD" id="cd18092">
    <property type="entry name" value="SpoU-like_TrmH"/>
    <property type="match status" value="1"/>
</dbReference>
<dbReference type="GO" id="GO:0002938">
    <property type="term" value="P:tRNA guanine ribose methylation"/>
    <property type="evidence" value="ECO:0007669"/>
    <property type="project" value="UniProtKB-UniRule"/>
</dbReference>
<evidence type="ECO:0000256" key="4">
    <source>
        <dbReference type="ARBA" id="ARBA00022691"/>
    </source>
</evidence>
<dbReference type="InterPro" id="IPR033671">
    <property type="entry name" value="TrmH"/>
</dbReference>
<dbReference type="Proteomes" id="UP000183038">
    <property type="component" value="Unassembled WGS sequence"/>
</dbReference>
<dbReference type="EC" id="2.1.1.34" evidence="7"/>
<dbReference type="GO" id="GO:0141100">
    <property type="term" value="F:tRNA (guanine(18)-2'-O)-methyltransferase activity"/>
    <property type="evidence" value="ECO:0007669"/>
    <property type="project" value="UniProtKB-UniRule"/>
</dbReference>
<keyword evidence="3 7" id="KW-0808">Transferase</keyword>
<evidence type="ECO:0000256" key="7">
    <source>
        <dbReference type="HAMAP-Rule" id="MF_02060"/>
    </source>
</evidence>
<feature type="binding site" evidence="7">
    <location>
        <position position="152"/>
    </location>
    <ligand>
        <name>S-adenosyl-L-methionine</name>
        <dbReference type="ChEBI" id="CHEBI:59789"/>
    </ligand>
</feature>
<dbReference type="OrthoDB" id="9785673at2"/>
<protein>
    <recommendedName>
        <fullName evidence="7">tRNA (guanosine(18)-2'-O)-methyltransferase</fullName>
        <ecNumber evidence="7">2.1.1.34</ecNumber>
    </recommendedName>
    <alternativeName>
        <fullName evidence="7">tRNA [Gm18] methyltransferase</fullName>
    </alternativeName>
</protein>
<evidence type="ECO:0000256" key="1">
    <source>
        <dbReference type="ARBA" id="ARBA00022555"/>
    </source>
</evidence>
<evidence type="ECO:0000313" key="9">
    <source>
        <dbReference type="EMBL" id="SEC53485.1"/>
    </source>
</evidence>
<name>A0A1H4TAI8_9FLAO</name>
<reference evidence="9 10" key="1">
    <citation type="submission" date="2016-10" db="EMBL/GenBank/DDBJ databases">
        <authorList>
            <person name="de Groot N.N."/>
        </authorList>
    </citation>
    <scope>NUCLEOTIDE SEQUENCE [LARGE SCALE GENOMIC DNA]</scope>
    <source>
        <strain evidence="9 10">MAR_2009_71</strain>
    </source>
</reference>